<name>W4LDW9_ENTF1</name>
<protein>
    <submittedName>
        <fullName evidence="1">Uncharacterized protein</fullName>
    </submittedName>
</protein>
<organism evidence="1 2">
    <name type="scientific">Entotheonella factor</name>
    <dbReference type="NCBI Taxonomy" id="1429438"/>
    <lineage>
        <taxon>Bacteria</taxon>
        <taxon>Pseudomonadati</taxon>
        <taxon>Nitrospinota/Tectimicrobiota group</taxon>
        <taxon>Candidatus Tectimicrobiota</taxon>
        <taxon>Candidatus Entotheonellia</taxon>
        <taxon>Candidatus Entotheonellales</taxon>
        <taxon>Candidatus Entotheonellaceae</taxon>
        <taxon>Candidatus Entotheonella</taxon>
    </lineage>
</organism>
<dbReference type="EMBL" id="AZHW01000829">
    <property type="protein sequence ID" value="ETW96139.1"/>
    <property type="molecule type" value="Genomic_DNA"/>
</dbReference>
<reference evidence="1 2" key="1">
    <citation type="journal article" date="2014" name="Nature">
        <title>An environmental bacterial taxon with a large and distinct metabolic repertoire.</title>
        <authorList>
            <person name="Wilson M.C."/>
            <person name="Mori T."/>
            <person name="Ruckert C."/>
            <person name="Uria A.R."/>
            <person name="Helf M.J."/>
            <person name="Takada K."/>
            <person name="Gernert C."/>
            <person name="Steffens U.A."/>
            <person name="Heycke N."/>
            <person name="Schmitt S."/>
            <person name="Rinke C."/>
            <person name="Helfrich E.J."/>
            <person name="Brachmann A.O."/>
            <person name="Gurgui C."/>
            <person name="Wakimoto T."/>
            <person name="Kracht M."/>
            <person name="Crusemann M."/>
            <person name="Hentschel U."/>
            <person name="Abe I."/>
            <person name="Matsunaga S."/>
            <person name="Kalinowski J."/>
            <person name="Takeyama H."/>
            <person name="Piel J."/>
        </authorList>
    </citation>
    <scope>NUCLEOTIDE SEQUENCE [LARGE SCALE GENOMIC DNA]</scope>
    <source>
        <strain evidence="2">TSY1</strain>
    </source>
</reference>
<keyword evidence="2" id="KW-1185">Reference proteome</keyword>
<evidence type="ECO:0000313" key="2">
    <source>
        <dbReference type="Proteomes" id="UP000019141"/>
    </source>
</evidence>
<gene>
    <name evidence="1" type="ORF">ETSY1_27825</name>
</gene>
<evidence type="ECO:0000313" key="1">
    <source>
        <dbReference type="EMBL" id="ETW96139.1"/>
    </source>
</evidence>
<sequence length="100" mass="11525">MIISQYLTISEITANHVFPASELARTTLRLRDLNHAFDIPNAGWCPKIIALELTDDVRSYEVLQNPKFIPRRTPWNDPTSPLYRVSMWNANILDNRSQAT</sequence>
<dbReference type="HOGENOM" id="CLU_2300651_0_0_7"/>
<proteinExistence type="predicted"/>
<dbReference type="AlphaFoldDB" id="W4LDW9"/>
<accession>W4LDW9</accession>
<dbReference type="Proteomes" id="UP000019141">
    <property type="component" value="Unassembled WGS sequence"/>
</dbReference>
<comment type="caution">
    <text evidence="1">The sequence shown here is derived from an EMBL/GenBank/DDBJ whole genome shotgun (WGS) entry which is preliminary data.</text>
</comment>